<reference evidence="5 6" key="1">
    <citation type="submission" date="2023-04" db="EMBL/GenBank/DDBJ databases">
        <title>Complete genome sequence of Alisedimentitalea scapharcae.</title>
        <authorList>
            <person name="Rong J.-C."/>
            <person name="Yi M.-L."/>
            <person name="Zhao Q."/>
        </authorList>
    </citation>
    <scope>NUCLEOTIDE SEQUENCE [LARGE SCALE GENOMIC DNA]</scope>
    <source>
        <strain evidence="5 6">KCTC 42119</strain>
    </source>
</reference>
<dbReference type="PANTHER" id="PTHR30363:SF44">
    <property type="entry name" value="AGA OPERON TRANSCRIPTIONAL REPRESSOR-RELATED"/>
    <property type="match status" value="1"/>
</dbReference>
<dbReference type="SMART" id="SM00420">
    <property type="entry name" value="HTH_DEOR"/>
    <property type="match status" value="1"/>
</dbReference>
<feature type="domain" description="HTH deoR-type" evidence="4">
    <location>
        <begin position="3"/>
        <end position="58"/>
    </location>
</feature>
<evidence type="ECO:0000256" key="2">
    <source>
        <dbReference type="ARBA" id="ARBA00023125"/>
    </source>
</evidence>
<keyword evidence="1" id="KW-0805">Transcription regulation</keyword>
<evidence type="ECO:0000313" key="5">
    <source>
        <dbReference type="EMBL" id="WZK89161.1"/>
    </source>
</evidence>
<dbReference type="Gene3D" id="1.10.10.10">
    <property type="entry name" value="Winged helix-like DNA-binding domain superfamily/Winged helix DNA-binding domain"/>
    <property type="match status" value="1"/>
</dbReference>
<name>A0ABZ2XST5_9RHOB</name>
<dbReference type="InterPro" id="IPR001034">
    <property type="entry name" value="DeoR_HTH"/>
</dbReference>
<dbReference type="InterPro" id="IPR036388">
    <property type="entry name" value="WH-like_DNA-bd_sf"/>
</dbReference>
<dbReference type="PANTHER" id="PTHR30363">
    <property type="entry name" value="HTH-TYPE TRANSCRIPTIONAL REGULATOR SRLR-RELATED"/>
    <property type="match status" value="1"/>
</dbReference>
<dbReference type="SUPFAM" id="SSF46785">
    <property type="entry name" value="Winged helix' DNA-binding domain"/>
    <property type="match status" value="1"/>
</dbReference>
<proteinExistence type="predicted"/>
<dbReference type="PRINTS" id="PR00037">
    <property type="entry name" value="HTHLACR"/>
</dbReference>
<organism evidence="5 6">
    <name type="scientific">Aliisedimentitalea scapharcae</name>
    <dbReference type="NCBI Taxonomy" id="1524259"/>
    <lineage>
        <taxon>Bacteria</taxon>
        <taxon>Pseudomonadati</taxon>
        <taxon>Pseudomonadota</taxon>
        <taxon>Alphaproteobacteria</taxon>
        <taxon>Rhodobacterales</taxon>
        <taxon>Roseobacteraceae</taxon>
        <taxon>Aliisedimentitalea</taxon>
    </lineage>
</organism>
<dbReference type="InterPro" id="IPR014036">
    <property type="entry name" value="DeoR-like_C"/>
</dbReference>
<sequence length="251" mass="27516">MLPSERHAIILREISKQPAVSIRSLTEVLGVTRETVRKDIDQLSSENKLHKVRGGATRIRNQEPEIETRAATNPEGKSRIAQFVLSQIPDGASLIIDNGSTTLAVARLLRYHRQNLTVYTNDLSISSLLGPVSKEITVLGGRLNVAENATFGIETIEHLSRYRAEFSLIAAGGLSARALLTDFSREAADLRHRMIAQAEQSFILADHSKFGVVGKIVMRPLPDGALVVVDEKPDPETIDAMGRVGMDYQLA</sequence>
<dbReference type="EMBL" id="CP123584">
    <property type="protein sequence ID" value="WZK89161.1"/>
    <property type="molecule type" value="Genomic_DNA"/>
</dbReference>
<dbReference type="Proteomes" id="UP001623232">
    <property type="component" value="Chromosome"/>
</dbReference>
<dbReference type="InterPro" id="IPR018356">
    <property type="entry name" value="Tscrpt_reg_HTH_DeoR_CS"/>
</dbReference>
<keyword evidence="3" id="KW-0804">Transcription</keyword>
<protein>
    <submittedName>
        <fullName evidence="5">DeoR/GlpR family DNA-binding transcription regulator</fullName>
    </submittedName>
</protein>
<evidence type="ECO:0000256" key="3">
    <source>
        <dbReference type="ARBA" id="ARBA00023163"/>
    </source>
</evidence>
<evidence type="ECO:0000256" key="1">
    <source>
        <dbReference type="ARBA" id="ARBA00023015"/>
    </source>
</evidence>
<keyword evidence="6" id="KW-1185">Reference proteome</keyword>
<dbReference type="SUPFAM" id="SSF100950">
    <property type="entry name" value="NagB/RpiA/CoA transferase-like"/>
    <property type="match status" value="1"/>
</dbReference>
<keyword evidence="2 5" id="KW-0238">DNA-binding</keyword>
<evidence type="ECO:0000313" key="6">
    <source>
        <dbReference type="Proteomes" id="UP001623232"/>
    </source>
</evidence>
<dbReference type="Gene3D" id="3.30.750.70">
    <property type="entry name" value="4-hydroxybutyrate coenzyme like domains"/>
    <property type="match status" value="1"/>
</dbReference>
<accession>A0ABZ2XST5</accession>
<dbReference type="InterPro" id="IPR050313">
    <property type="entry name" value="Carb_Metab_HTH_regulators"/>
</dbReference>
<dbReference type="Pfam" id="PF00455">
    <property type="entry name" value="DeoRC"/>
    <property type="match status" value="1"/>
</dbReference>
<dbReference type="RefSeq" id="WP_406647156.1">
    <property type="nucleotide sequence ID" value="NZ_CP123584.1"/>
</dbReference>
<evidence type="ECO:0000259" key="4">
    <source>
        <dbReference type="PROSITE" id="PS51000"/>
    </source>
</evidence>
<dbReference type="InterPro" id="IPR036390">
    <property type="entry name" value="WH_DNA-bd_sf"/>
</dbReference>
<dbReference type="PROSITE" id="PS00894">
    <property type="entry name" value="HTH_DEOR_1"/>
    <property type="match status" value="1"/>
</dbReference>
<dbReference type="SMART" id="SM01134">
    <property type="entry name" value="DeoRC"/>
    <property type="match status" value="1"/>
</dbReference>
<dbReference type="PROSITE" id="PS51000">
    <property type="entry name" value="HTH_DEOR_2"/>
    <property type="match status" value="1"/>
</dbReference>
<dbReference type="Pfam" id="PF08220">
    <property type="entry name" value="HTH_DeoR"/>
    <property type="match status" value="1"/>
</dbReference>
<gene>
    <name evidence="5" type="ORF">QEZ52_01015</name>
</gene>
<dbReference type="InterPro" id="IPR037171">
    <property type="entry name" value="NagB/RpiA_transferase-like"/>
</dbReference>
<dbReference type="GO" id="GO:0003677">
    <property type="term" value="F:DNA binding"/>
    <property type="evidence" value="ECO:0007669"/>
    <property type="project" value="UniProtKB-KW"/>
</dbReference>